<feature type="compositionally biased region" description="Polar residues" evidence="1">
    <location>
        <begin position="284"/>
        <end position="301"/>
    </location>
</feature>
<keyword evidence="2" id="KW-1133">Transmembrane helix</keyword>
<feature type="region of interest" description="Disordered" evidence="1">
    <location>
        <begin position="270"/>
        <end position="328"/>
    </location>
</feature>
<evidence type="ECO:0008006" key="7">
    <source>
        <dbReference type="Google" id="ProtNLM"/>
    </source>
</evidence>
<name>A0A6C0UD36_9EURY</name>
<dbReference type="InterPro" id="IPR055767">
    <property type="entry name" value="DUF7343"/>
</dbReference>
<evidence type="ECO:0000259" key="3">
    <source>
        <dbReference type="Pfam" id="PF24034"/>
    </source>
</evidence>
<dbReference type="InterPro" id="IPR055769">
    <property type="entry name" value="DUF7345"/>
</dbReference>
<evidence type="ECO:0000256" key="2">
    <source>
        <dbReference type="SAM" id="Phobius"/>
    </source>
</evidence>
<dbReference type="GeneID" id="44077984"/>
<feature type="domain" description="DUF7343" evidence="3">
    <location>
        <begin position="326"/>
        <end position="387"/>
    </location>
</feature>
<accession>A0A6C0UD36</accession>
<sequence>MRTPALVVALLLVFSGVIPAAVSAGTTDSDAFHISEPDTVSPAQLDDALSDQPRTEIRVALQDNGDAKWRVEVRYALDAPNETAAFERLGQAYENRTTDAGVDADLFRRIADRASESTGREMRIRNATYEYSLDREAETGTLAVEFRWTNFLRKTKDGGLALDDVFVLPSVESEESRTWLSLLGSDQQLVIETPPGYGTNNTSIPVKPQRNAITIDGPSAFEGENRLVVTYYRSTEKIQEIPWDLVVGGGILAALLIVVAAVILRWQSDSGRKDGPETHGPPSETDSGATNGGVSTSTPANSDDVPSERPVEDAAEAEEDEVDLSLLSDEERVEYLLEESGGRMKQANIVKETGWSDAKVSQLLSSMADEGRVDKLRLGRENLISLPGEDENEE</sequence>
<evidence type="ECO:0000256" key="1">
    <source>
        <dbReference type="SAM" id="MobiDB-lite"/>
    </source>
</evidence>
<dbReference type="Proteomes" id="UP000465846">
    <property type="component" value="Chromosome"/>
</dbReference>
<organism evidence="5 6">
    <name type="scientific">Halogeometricum borinquense</name>
    <dbReference type="NCBI Taxonomy" id="60847"/>
    <lineage>
        <taxon>Archaea</taxon>
        <taxon>Methanobacteriati</taxon>
        <taxon>Methanobacteriota</taxon>
        <taxon>Stenosarchaea group</taxon>
        <taxon>Halobacteria</taxon>
        <taxon>Halobacteriales</taxon>
        <taxon>Haloferacaceae</taxon>
        <taxon>Halogeometricum</taxon>
    </lineage>
</organism>
<evidence type="ECO:0000313" key="6">
    <source>
        <dbReference type="Proteomes" id="UP000465846"/>
    </source>
</evidence>
<keyword evidence="2" id="KW-0812">Transmembrane</keyword>
<evidence type="ECO:0000259" key="4">
    <source>
        <dbReference type="Pfam" id="PF24036"/>
    </source>
</evidence>
<dbReference type="Pfam" id="PF24036">
    <property type="entry name" value="DUF7345"/>
    <property type="match status" value="1"/>
</dbReference>
<dbReference type="SUPFAM" id="SSF46785">
    <property type="entry name" value="Winged helix' DNA-binding domain"/>
    <property type="match status" value="1"/>
</dbReference>
<dbReference type="RefSeq" id="WP_163485185.1">
    <property type="nucleotide sequence ID" value="NZ_CP048739.1"/>
</dbReference>
<proteinExistence type="predicted"/>
<reference evidence="5 6" key="1">
    <citation type="submission" date="2020-02" db="EMBL/GenBank/DDBJ databases">
        <title>Whole genome sequence of Halogeometricum borinquense strain wsp4.</title>
        <authorList>
            <person name="Verma D.K."/>
            <person name="Gopal K."/>
            <person name="Prasad E.S."/>
        </authorList>
    </citation>
    <scope>NUCLEOTIDE SEQUENCE [LARGE SCALE GENOMIC DNA]</scope>
    <source>
        <strain evidence="6">wsp4</strain>
    </source>
</reference>
<gene>
    <name evidence="5" type="ORF">G3I44_01245</name>
</gene>
<keyword evidence="2" id="KW-0472">Membrane</keyword>
<dbReference type="Pfam" id="PF24034">
    <property type="entry name" value="DUF7343"/>
    <property type="match status" value="1"/>
</dbReference>
<feature type="domain" description="DUF7345" evidence="4">
    <location>
        <begin position="58"/>
        <end position="197"/>
    </location>
</feature>
<dbReference type="EMBL" id="CP048739">
    <property type="protein sequence ID" value="QIB73027.1"/>
    <property type="molecule type" value="Genomic_DNA"/>
</dbReference>
<dbReference type="AlphaFoldDB" id="A0A6C0UD36"/>
<evidence type="ECO:0000313" key="5">
    <source>
        <dbReference type="EMBL" id="QIB73027.1"/>
    </source>
</evidence>
<dbReference type="InterPro" id="IPR036390">
    <property type="entry name" value="WH_DNA-bd_sf"/>
</dbReference>
<feature type="transmembrane region" description="Helical" evidence="2">
    <location>
        <begin position="243"/>
        <end position="264"/>
    </location>
</feature>
<protein>
    <recommendedName>
        <fullName evidence="7">Transmembrane glycoprotein / HTH domain protein</fullName>
    </recommendedName>
</protein>
<feature type="compositionally biased region" description="Acidic residues" evidence="1">
    <location>
        <begin position="313"/>
        <end position="323"/>
    </location>
</feature>